<comment type="caution">
    <text evidence="16">The sequence shown here is derived from an EMBL/GenBank/DDBJ whole genome shotgun (WGS) entry which is preliminary data.</text>
</comment>
<dbReference type="PANTHER" id="PTHR43808">
    <property type="entry name" value="ACETYLORNITHINE DEACETYLASE"/>
    <property type="match status" value="1"/>
</dbReference>
<keyword evidence="10" id="KW-0862">Zinc</keyword>
<evidence type="ECO:0000256" key="7">
    <source>
        <dbReference type="ARBA" id="ARBA00022605"/>
    </source>
</evidence>
<comment type="pathway">
    <text evidence="3">Amino-acid biosynthesis; L-lysine biosynthesis via DAP pathway; LL-2,6-diaminopimelate from (S)-tetrahydrodipicolinate (succinylase route): step 3/3.</text>
</comment>
<dbReference type="PROSITE" id="PS00758">
    <property type="entry name" value="ARGE_DAPE_CPG2_1"/>
    <property type="match status" value="1"/>
</dbReference>
<dbReference type="InterPro" id="IPR050072">
    <property type="entry name" value="Peptidase_M20A"/>
</dbReference>
<keyword evidence="12" id="KW-0457">Lysine biosynthesis</keyword>
<dbReference type="PANTHER" id="PTHR43808:SF8">
    <property type="entry name" value="PEPTIDASE M20 DIMERISATION DOMAIN-CONTAINING PROTEIN"/>
    <property type="match status" value="1"/>
</dbReference>
<dbReference type="GO" id="GO:0046872">
    <property type="term" value="F:metal ion binding"/>
    <property type="evidence" value="ECO:0007669"/>
    <property type="project" value="UniProtKB-KW"/>
</dbReference>
<dbReference type="SUPFAM" id="SSF55031">
    <property type="entry name" value="Bacterial exopeptidase dimerisation domain"/>
    <property type="match status" value="1"/>
</dbReference>
<comment type="catalytic activity">
    <reaction evidence="14">
        <text>N-succinyl-(2S,6S)-2,6-diaminopimelate + H2O = (2S,6S)-2,6-diaminopimelate + succinate</text>
        <dbReference type="Rhea" id="RHEA:22608"/>
        <dbReference type="ChEBI" id="CHEBI:15377"/>
        <dbReference type="ChEBI" id="CHEBI:30031"/>
        <dbReference type="ChEBI" id="CHEBI:57609"/>
        <dbReference type="ChEBI" id="CHEBI:58087"/>
        <dbReference type="EC" id="3.5.1.18"/>
    </reaction>
</comment>
<dbReference type="EC" id="3.5.1.18" evidence="5"/>
<feature type="domain" description="Peptidase M20 dimerisation" evidence="15">
    <location>
        <begin position="180"/>
        <end position="285"/>
    </location>
</feature>
<dbReference type="Gene3D" id="3.30.70.360">
    <property type="match status" value="1"/>
</dbReference>
<evidence type="ECO:0000256" key="9">
    <source>
        <dbReference type="ARBA" id="ARBA00022801"/>
    </source>
</evidence>
<dbReference type="Pfam" id="PF07687">
    <property type="entry name" value="M20_dimer"/>
    <property type="match status" value="1"/>
</dbReference>
<evidence type="ECO:0000256" key="10">
    <source>
        <dbReference type="ARBA" id="ARBA00022833"/>
    </source>
</evidence>
<evidence type="ECO:0000256" key="2">
    <source>
        <dbReference type="ARBA" id="ARBA00001947"/>
    </source>
</evidence>
<proteinExistence type="inferred from homology"/>
<dbReference type="NCBIfam" id="TIGR01910">
    <property type="entry name" value="DapE-ArgE"/>
    <property type="match status" value="1"/>
</dbReference>
<keyword evidence="7" id="KW-0028">Amino-acid biosynthesis</keyword>
<evidence type="ECO:0000313" key="16">
    <source>
        <dbReference type="EMBL" id="MSS20133.1"/>
    </source>
</evidence>
<dbReference type="PROSITE" id="PS00759">
    <property type="entry name" value="ARGE_DAPE_CPG2_2"/>
    <property type="match status" value="1"/>
</dbReference>
<keyword evidence="9" id="KW-0378">Hydrolase</keyword>
<protein>
    <recommendedName>
        <fullName evidence="6">Probable succinyl-diaminopimelate desuccinylase</fullName>
        <ecNumber evidence="5">3.5.1.18</ecNumber>
    </recommendedName>
</protein>
<accession>A0A7X2NGQ0</accession>
<dbReference type="InterPro" id="IPR011650">
    <property type="entry name" value="Peptidase_M20_dimer"/>
</dbReference>
<dbReference type="CDD" id="cd08659">
    <property type="entry name" value="M20_ArgE_DapE-like"/>
    <property type="match status" value="1"/>
</dbReference>
<comment type="cofactor">
    <cofactor evidence="2">
        <name>Zn(2+)</name>
        <dbReference type="ChEBI" id="CHEBI:29105"/>
    </cofactor>
</comment>
<dbReference type="GO" id="GO:0009089">
    <property type="term" value="P:lysine biosynthetic process via diaminopimelate"/>
    <property type="evidence" value="ECO:0007669"/>
    <property type="project" value="UniProtKB-UniPathway"/>
</dbReference>
<dbReference type="SUPFAM" id="SSF53187">
    <property type="entry name" value="Zn-dependent exopeptidases"/>
    <property type="match status" value="1"/>
</dbReference>
<dbReference type="UniPathway" id="UPA00034">
    <property type="reaction ID" value="UER00021"/>
</dbReference>
<dbReference type="InterPro" id="IPR010182">
    <property type="entry name" value="ArgE/DapE"/>
</dbReference>
<dbReference type="EMBL" id="VUMO01000008">
    <property type="protein sequence ID" value="MSS20133.1"/>
    <property type="molecule type" value="Genomic_DNA"/>
</dbReference>
<dbReference type="InterPro" id="IPR002933">
    <property type="entry name" value="Peptidase_M20"/>
</dbReference>
<keyword evidence="11" id="KW-0220">Diaminopimelate biosynthesis</keyword>
<evidence type="ECO:0000256" key="3">
    <source>
        <dbReference type="ARBA" id="ARBA00005130"/>
    </source>
</evidence>
<evidence type="ECO:0000256" key="4">
    <source>
        <dbReference type="ARBA" id="ARBA00006247"/>
    </source>
</evidence>
<comment type="cofactor">
    <cofactor evidence="1">
        <name>Co(2+)</name>
        <dbReference type="ChEBI" id="CHEBI:48828"/>
    </cofactor>
</comment>
<reference evidence="16 17" key="1">
    <citation type="submission" date="2019-08" db="EMBL/GenBank/DDBJ databases">
        <title>In-depth cultivation of the pig gut microbiome towards novel bacterial diversity and tailored functional studies.</title>
        <authorList>
            <person name="Wylensek D."/>
            <person name="Hitch T.C.A."/>
            <person name="Clavel T."/>
        </authorList>
    </citation>
    <scope>NUCLEOTIDE SEQUENCE [LARGE SCALE GENOMIC DNA]</scope>
    <source>
        <strain evidence="16 17">RF-744-FAT-4</strain>
    </source>
</reference>
<dbReference type="Gene3D" id="3.40.630.10">
    <property type="entry name" value="Zn peptidases"/>
    <property type="match status" value="2"/>
</dbReference>
<dbReference type="Pfam" id="PF01546">
    <property type="entry name" value="Peptidase_M20"/>
    <property type="match status" value="1"/>
</dbReference>
<name>A0A7X2NGQ0_9FIRM</name>
<keyword evidence="17" id="KW-1185">Reference proteome</keyword>
<evidence type="ECO:0000256" key="8">
    <source>
        <dbReference type="ARBA" id="ARBA00022723"/>
    </source>
</evidence>
<evidence type="ECO:0000256" key="11">
    <source>
        <dbReference type="ARBA" id="ARBA00022915"/>
    </source>
</evidence>
<dbReference type="InterPro" id="IPR001261">
    <property type="entry name" value="ArgE/DapE_CS"/>
</dbReference>
<dbReference type="GO" id="GO:0009014">
    <property type="term" value="F:succinyl-diaminopimelate desuccinylase activity"/>
    <property type="evidence" value="ECO:0007669"/>
    <property type="project" value="UniProtKB-EC"/>
</dbReference>
<evidence type="ECO:0000256" key="13">
    <source>
        <dbReference type="ARBA" id="ARBA00023285"/>
    </source>
</evidence>
<gene>
    <name evidence="16" type="ORF">FYJ52_06955</name>
</gene>
<dbReference type="Proteomes" id="UP000461754">
    <property type="component" value="Unassembled WGS sequence"/>
</dbReference>
<dbReference type="AlphaFoldDB" id="A0A7X2NGQ0"/>
<evidence type="ECO:0000313" key="17">
    <source>
        <dbReference type="Proteomes" id="UP000461754"/>
    </source>
</evidence>
<evidence type="ECO:0000256" key="6">
    <source>
        <dbReference type="ARBA" id="ARBA00016853"/>
    </source>
</evidence>
<evidence type="ECO:0000256" key="5">
    <source>
        <dbReference type="ARBA" id="ARBA00011921"/>
    </source>
</evidence>
<keyword evidence="13" id="KW-0170">Cobalt</keyword>
<evidence type="ECO:0000256" key="12">
    <source>
        <dbReference type="ARBA" id="ARBA00023154"/>
    </source>
</evidence>
<evidence type="ECO:0000256" key="14">
    <source>
        <dbReference type="ARBA" id="ARBA00051301"/>
    </source>
</evidence>
<evidence type="ECO:0000256" key="1">
    <source>
        <dbReference type="ARBA" id="ARBA00001941"/>
    </source>
</evidence>
<comment type="similarity">
    <text evidence="4">Belongs to the peptidase M20A family.</text>
</comment>
<dbReference type="InterPro" id="IPR036264">
    <property type="entry name" value="Bact_exopeptidase_dim_dom"/>
</dbReference>
<organism evidence="16 17">
    <name type="scientific">Pseudoramibacter porci</name>
    <dbReference type="NCBI Taxonomy" id="2606631"/>
    <lineage>
        <taxon>Bacteria</taxon>
        <taxon>Bacillati</taxon>
        <taxon>Bacillota</taxon>
        <taxon>Clostridia</taxon>
        <taxon>Eubacteriales</taxon>
        <taxon>Eubacteriaceae</taxon>
        <taxon>Pseudoramibacter</taxon>
    </lineage>
</organism>
<dbReference type="GO" id="GO:0019877">
    <property type="term" value="P:diaminopimelate biosynthetic process"/>
    <property type="evidence" value="ECO:0007669"/>
    <property type="project" value="UniProtKB-KW"/>
</dbReference>
<keyword evidence="8" id="KW-0479">Metal-binding</keyword>
<evidence type="ECO:0000259" key="15">
    <source>
        <dbReference type="Pfam" id="PF07687"/>
    </source>
</evidence>
<sequence>MMMQTYPSEEQCKTLLQTLVRTNTCQPEGNEEALVDWIVAQLPQDVTQFKIQNASNRASLIVKLEGDEDDGGVAFVGHLDTVACSEADGWTDPPHGAVVKDHTLYGRGACDMKGGDAAMLLTLKYLLENKVTLKRPVYFCFTSDEEASGLGIQSVLSSGYLNAVDAMIVCEPSREQISNSEKGALWIHVAIDGVSAHASRPTLGINAVEYASLLSQRIKNMVTAKSVHPILGPATAAVTKIFGGSMTNIIPAHAEFEMDIRTNPDTSSKDLEGEIDEIIDQLLKEAGQVSTRSGQLKISKTVINNRPAIETSKDHPLIQTLKAIGAKVGINTGERGHFFYTDASQFIPQMHIPFAIAGPGDDALAHCVNESIDLRSVQRFTKLYINYIMQTNKKD</sequence>